<evidence type="ECO:0000256" key="3">
    <source>
        <dbReference type="ARBA" id="ARBA00022525"/>
    </source>
</evidence>
<name>A0ABM3RDI0_SPIOL</name>
<evidence type="ECO:0000256" key="2">
    <source>
        <dbReference type="ARBA" id="ARBA00011738"/>
    </source>
</evidence>
<keyword evidence="5" id="KW-1185">Reference proteome</keyword>
<dbReference type="Proteomes" id="UP000813463">
    <property type="component" value="Chromosome 2"/>
</dbReference>
<feature type="signal peptide" evidence="4">
    <location>
        <begin position="1"/>
        <end position="33"/>
    </location>
</feature>
<keyword evidence="4" id="KW-0732">Signal</keyword>
<reference evidence="5" key="1">
    <citation type="journal article" date="2021" name="Nat. Commun.">
        <title>Genomic analyses provide insights into spinach domestication and the genetic basis of agronomic traits.</title>
        <authorList>
            <person name="Cai X."/>
            <person name="Sun X."/>
            <person name="Xu C."/>
            <person name="Sun H."/>
            <person name="Wang X."/>
            <person name="Ge C."/>
            <person name="Zhang Z."/>
            <person name="Wang Q."/>
            <person name="Fei Z."/>
            <person name="Jiao C."/>
            <person name="Wang Q."/>
        </authorList>
    </citation>
    <scope>NUCLEOTIDE SEQUENCE [LARGE SCALE GENOMIC DNA]</scope>
    <source>
        <strain evidence="5">cv. Varoflay</strain>
    </source>
</reference>
<dbReference type="InterPro" id="IPR044859">
    <property type="entry name" value="Allene_oxi_cyc_Dirigent"/>
</dbReference>
<evidence type="ECO:0000313" key="6">
    <source>
        <dbReference type="RefSeq" id="XP_056693673.1"/>
    </source>
</evidence>
<evidence type="ECO:0000256" key="1">
    <source>
        <dbReference type="ARBA" id="ARBA00010746"/>
    </source>
</evidence>
<evidence type="ECO:0000313" key="5">
    <source>
        <dbReference type="Proteomes" id="UP000813463"/>
    </source>
</evidence>
<dbReference type="Gene3D" id="2.40.480.10">
    <property type="entry name" value="Allene oxide cyclase-like"/>
    <property type="match status" value="1"/>
</dbReference>
<sequence length="202" mass="21937">MYHFNHPHHNTHTMPLSSSYSAFALLFLLPALAVSTSDNVAVHHHDNGLKSMHFTLYQHDDLNKTAFLIVKGFAGPELNATVSPIGSIFVVRDPLTATPDSSSEVLGFVEAASITTSFDGLENLSIGKITLNLKGHKGSISSLGSVNNLKPSSVPVVGGTEDFFLVQGYLVMAIVDMKGYNLTYKLDFHLYWPPYAAQALNC</sequence>
<keyword evidence="4" id="KW-0052">Apoplast</keyword>
<dbReference type="PANTHER" id="PTHR47586">
    <property type="entry name" value="DIRIGENT PROTEIN"/>
    <property type="match status" value="1"/>
</dbReference>
<organism evidence="5 6">
    <name type="scientific">Spinacia oleracea</name>
    <name type="common">Spinach</name>
    <dbReference type="NCBI Taxonomy" id="3562"/>
    <lineage>
        <taxon>Eukaryota</taxon>
        <taxon>Viridiplantae</taxon>
        <taxon>Streptophyta</taxon>
        <taxon>Embryophyta</taxon>
        <taxon>Tracheophyta</taxon>
        <taxon>Spermatophyta</taxon>
        <taxon>Magnoliopsida</taxon>
        <taxon>eudicotyledons</taxon>
        <taxon>Gunneridae</taxon>
        <taxon>Pentapetalae</taxon>
        <taxon>Caryophyllales</taxon>
        <taxon>Chenopodiaceae</taxon>
        <taxon>Chenopodioideae</taxon>
        <taxon>Anserineae</taxon>
        <taxon>Spinacia</taxon>
    </lineage>
</organism>
<accession>A0ABM3RDI0</accession>
<comment type="subcellular location">
    <subcellularLocation>
        <location evidence="4">Secreted</location>
        <location evidence="4">Extracellular space</location>
        <location evidence="4">Apoplast</location>
    </subcellularLocation>
</comment>
<gene>
    <name evidence="6" type="primary">LOC110784956</name>
</gene>
<reference evidence="6" key="2">
    <citation type="submission" date="2025-08" db="UniProtKB">
        <authorList>
            <consortium name="RefSeq"/>
        </authorList>
    </citation>
    <scope>IDENTIFICATION</scope>
    <source>
        <tissue evidence="6">Leaf</tissue>
    </source>
</reference>
<proteinExistence type="inferred from homology"/>
<dbReference type="InterPro" id="IPR004265">
    <property type="entry name" value="Dirigent"/>
</dbReference>
<feature type="chain" id="PRO_5044949470" description="Dirigent protein" evidence="4">
    <location>
        <begin position="34"/>
        <end position="202"/>
    </location>
</feature>
<dbReference type="Pfam" id="PF03018">
    <property type="entry name" value="Dirigent"/>
    <property type="match status" value="1"/>
</dbReference>
<dbReference type="PANTHER" id="PTHR47586:SF1">
    <property type="entry name" value="DIRIGENT PROTEIN"/>
    <property type="match status" value="1"/>
</dbReference>
<dbReference type="GeneID" id="110784956"/>
<comment type="similarity">
    <text evidence="1 4">Belongs to the plant dirigent protein family.</text>
</comment>
<comment type="function">
    <text evidence="4">Dirigent proteins impart stereoselectivity on the phenoxy radical-coupling reaction, yielding optically active lignans from two molecules of coniferyl alcohol in the biosynthesis of lignans, flavonolignans, and alkaloids and thus plays a central role in plant secondary metabolism.</text>
</comment>
<dbReference type="RefSeq" id="XP_056693673.1">
    <property type="nucleotide sequence ID" value="XM_056837695.1"/>
</dbReference>
<keyword evidence="3 4" id="KW-0964">Secreted</keyword>
<protein>
    <recommendedName>
        <fullName evidence="4">Dirigent protein</fullName>
    </recommendedName>
</protein>
<evidence type="ECO:0000256" key="4">
    <source>
        <dbReference type="RuleBase" id="RU363099"/>
    </source>
</evidence>
<comment type="subunit">
    <text evidence="2 4">Homodimer.</text>
</comment>